<name>A0A9Q5I422_SANBA</name>
<evidence type="ECO:0000313" key="2">
    <source>
        <dbReference type="EMBL" id="OCB91284.1"/>
    </source>
</evidence>
<keyword evidence="3" id="KW-1185">Reference proteome</keyword>
<accession>A0A9Q5I422</accession>
<dbReference type="Gene3D" id="3.30.900.20">
    <property type="match status" value="1"/>
</dbReference>
<organism evidence="2 3">
    <name type="scientific">Sanghuangporus baumii</name>
    <name type="common">Phellinus baumii</name>
    <dbReference type="NCBI Taxonomy" id="108892"/>
    <lineage>
        <taxon>Eukaryota</taxon>
        <taxon>Fungi</taxon>
        <taxon>Dikarya</taxon>
        <taxon>Basidiomycota</taxon>
        <taxon>Agaricomycotina</taxon>
        <taxon>Agaricomycetes</taxon>
        <taxon>Hymenochaetales</taxon>
        <taxon>Hymenochaetaceae</taxon>
        <taxon>Sanghuangporus</taxon>
    </lineage>
</organism>
<dbReference type="EMBL" id="LNZH02000095">
    <property type="protein sequence ID" value="OCB91284.1"/>
    <property type="molecule type" value="Genomic_DNA"/>
</dbReference>
<feature type="compositionally biased region" description="Basic and acidic residues" evidence="1">
    <location>
        <begin position="249"/>
        <end position="263"/>
    </location>
</feature>
<evidence type="ECO:0000313" key="3">
    <source>
        <dbReference type="Proteomes" id="UP000757232"/>
    </source>
</evidence>
<feature type="compositionally biased region" description="Polar residues" evidence="1">
    <location>
        <begin position="406"/>
        <end position="415"/>
    </location>
</feature>
<dbReference type="OrthoDB" id="2387165at2759"/>
<dbReference type="InterPro" id="IPR053729">
    <property type="entry name" value="MAD2L1BP_domain_sf"/>
</dbReference>
<feature type="compositionally biased region" description="Basic and acidic residues" evidence="1">
    <location>
        <begin position="472"/>
        <end position="483"/>
    </location>
</feature>
<dbReference type="Proteomes" id="UP000757232">
    <property type="component" value="Unassembled WGS sequence"/>
</dbReference>
<feature type="region of interest" description="Disordered" evidence="1">
    <location>
        <begin position="229"/>
        <end position="321"/>
    </location>
</feature>
<evidence type="ECO:0000256" key="1">
    <source>
        <dbReference type="SAM" id="MobiDB-lite"/>
    </source>
</evidence>
<feature type="region of interest" description="Disordered" evidence="1">
    <location>
        <begin position="391"/>
        <end position="493"/>
    </location>
</feature>
<feature type="compositionally biased region" description="Acidic residues" evidence="1">
    <location>
        <begin position="285"/>
        <end position="313"/>
    </location>
</feature>
<protein>
    <submittedName>
        <fullName evidence="2">Uncharacterized protein</fullName>
    </submittedName>
</protein>
<feature type="region of interest" description="Disordered" evidence="1">
    <location>
        <begin position="1"/>
        <end position="72"/>
    </location>
</feature>
<gene>
    <name evidence="2" type="ORF">A7U60_g1451</name>
</gene>
<comment type="caution">
    <text evidence="2">The sequence shown here is derived from an EMBL/GenBank/DDBJ whole genome shotgun (WGS) entry which is preliminary data.</text>
</comment>
<reference evidence="2" key="1">
    <citation type="submission" date="2016-06" db="EMBL/GenBank/DDBJ databases">
        <title>Draft Genome sequence of the fungus Inonotus baumii.</title>
        <authorList>
            <person name="Zhu H."/>
            <person name="Lin W."/>
        </authorList>
    </citation>
    <scope>NUCLEOTIDE SEQUENCE</scope>
    <source>
        <strain evidence="2">821</strain>
    </source>
</reference>
<proteinExistence type="predicted"/>
<feature type="compositionally biased region" description="Basic and acidic residues" evidence="1">
    <location>
        <begin position="62"/>
        <end position="72"/>
    </location>
</feature>
<sequence length="509" mass="55051">MPLIVASDPPRKENSPSNGKGKARTPLRPVLASITPGTAPSLSVKRTPLGEKKVTPPSTKTKNSEADVEEAKPRFPSATIEVDSIGDAMAARLVSCLLGHVLFLKSQVPFPVAQLIKMSSKRTNERPNKKMDALLSSFDVLSTHLGSTFSALALALSSCHSTSNQTSHKSRLAKTHVAIVLGPSATSMSAARARVVLEIDGLRVALRRTFVPSSNVAMGPVINENLKENAQPHISRSKETFGRPPASLIERRGLRDLSHRSPMEDVSDVSSESGDHDHSIVEFPLDSDSESDSDPSSDDDSDEEVDLSEEEEASVTPMQTEADINAAERNLSRTLAIANADPELGMATETRPTQIHILIRAPRRFSHPAWVPRQNLTRDMDPLLREFEEPVVSTPNAGEDKAALNDITNSPTQSDKLPPKLTKPDVKRKGPGGVKTDYVRVQSRGAAESLDSARAAGADKTCSASEPGASKITDEAVDRRSNEDAAENEEGNEMIWWSWDGKLEGFTEI</sequence>
<dbReference type="AlphaFoldDB" id="A0A9Q5I422"/>